<dbReference type="KEGG" id="ppyr:116178201"/>
<dbReference type="InterPro" id="IPR001254">
    <property type="entry name" value="Trypsin_dom"/>
</dbReference>
<keyword evidence="1" id="KW-1015">Disulfide bond</keyword>
<dbReference type="InterPro" id="IPR043504">
    <property type="entry name" value="Peptidase_S1_PA_chymotrypsin"/>
</dbReference>
<dbReference type="CDD" id="cd00190">
    <property type="entry name" value="Tryp_SPc"/>
    <property type="match status" value="1"/>
</dbReference>
<evidence type="ECO:0000256" key="3">
    <source>
        <dbReference type="RuleBase" id="RU363034"/>
    </source>
</evidence>
<feature type="chain" id="PRO_5012711216" description="Peptidase S1 domain-containing protein" evidence="4">
    <location>
        <begin position="17"/>
        <end position="275"/>
    </location>
</feature>
<dbReference type="RefSeq" id="XP_031353494.1">
    <property type="nucleotide sequence ID" value="XM_031497634.1"/>
</dbReference>
<dbReference type="PRINTS" id="PR00722">
    <property type="entry name" value="CHYMOTRYPSIN"/>
</dbReference>
<dbReference type="GO" id="GO:0006508">
    <property type="term" value="P:proteolysis"/>
    <property type="evidence" value="ECO:0007669"/>
    <property type="project" value="UniProtKB-KW"/>
</dbReference>
<keyword evidence="3" id="KW-0645">Protease</keyword>
<keyword evidence="4" id="KW-0732">Signal</keyword>
<evidence type="ECO:0000256" key="2">
    <source>
        <dbReference type="ARBA" id="ARBA00024195"/>
    </source>
</evidence>
<evidence type="ECO:0000256" key="4">
    <source>
        <dbReference type="SAM" id="SignalP"/>
    </source>
</evidence>
<dbReference type="OrthoDB" id="10061449at2759"/>
<dbReference type="Pfam" id="PF00089">
    <property type="entry name" value="Trypsin"/>
    <property type="match status" value="1"/>
</dbReference>
<organism evidence="6">
    <name type="scientific">Photinus pyralis</name>
    <name type="common">Common eastern firefly</name>
    <name type="synonym">Lampyris pyralis</name>
    <dbReference type="NCBI Taxonomy" id="7054"/>
    <lineage>
        <taxon>Eukaryota</taxon>
        <taxon>Metazoa</taxon>
        <taxon>Ecdysozoa</taxon>
        <taxon>Arthropoda</taxon>
        <taxon>Hexapoda</taxon>
        <taxon>Insecta</taxon>
        <taxon>Pterygota</taxon>
        <taxon>Neoptera</taxon>
        <taxon>Endopterygota</taxon>
        <taxon>Coleoptera</taxon>
        <taxon>Polyphaga</taxon>
        <taxon>Elateriformia</taxon>
        <taxon>Elateroidea</taxon>
        <taxon>Lampyridae</taxon>
        <taxon>Lampyrinae</taxon>
        <taxon>Photinus</taxon>
    </lineage>
</organism>
<dbReference type="InterPro" id="IPR001314">
    <property type="entry name" value="Peptidase_S1A"/>
</dbReference>
<dbReference type="AlphaFoldDB" id="A0A1Y1MXX6"/>
<feature type="signal peptide" evidence="4">
    <location>
        <begin position="1"/>
        <end position="16"/>
    </location>
</feature>
<keyword evidence="3" id="KW-0378">Hydrolase</keyword>
<name>A0A1Y1MXX6_PHOPY</name>
<proteinExistence type="inferred from homology"/>
<evidence type="ECO:0000256" key="1">
    <source>
        <dbReference type="ARBA" id="ARBA00023157"/>
    </source>
</evidence>
<dbReference type="InterPro" id="IPR018114">
    <property type="entry name" value="TRYPSIN_HIS"/>
</dbReference>
<dbReference type="PROSITE" id="PS00135">
    <property type="entry name" value="TRYPSIN_SER"/>
    <property type="match status" value="1"/>
</dbReference>
<dbReference type="PROSITE" id="PS50240">
    <property type="entry name" value="TRYPSIN_DOM"/>
    <property type="match status" value="1"/>
</dbReference>
<dbReference type="GO" id="GO:0004252">
    <property type="term" value="F:serine-type endopeptidase activity"/>
    <property type="evidence" value="ECO:0007669"/>
    <property type="project" value="InterPro"/>
</dbReference>
<dbReference type="PANTHER" id="PTHR24256">
    <property type="entry name" value="TRYPTASE-RELATED"/>
    <property type="match status" value="1"/>
</dbReference>
<dbReference type="EMBL" id="GEZM01018869">
    <property type="protein sequence ID" value="JAV89998.1"/>
    <property type="molecule type" value="Transcribed_RNA"/>
</dbReference>
<dbReference type="SMART" id="SM00020">
    <property type="entry name" value="Tryp_SPc"/>
    <property type="match status" value="1"/>
</dbReference>
<keyword evidence="3" id="KW-0720">Serine protease</keyword>
<sequence>MKSLLVSLLCLGTALASSHNLARYKRIANGLNAPNGEYPFIASYQHVRNGHFCACVILNNVWLLTAAHCVIFAKQYPLKDLQVVAGVTNLYSSSDTKQIRKVVRHYNHTRFRGGIDPYDIGLIRVEYPFNRSTTLNSIRLPRPGQEFYGVVEIIGWGYRRSTYPAITADLQMAQTSIINTYSCNAIVNRYGARVDSTQICVVGYRLKNETTCEGDSGGPLIAYLQDVPYCIGIMSWDLSPCGRLGIPSVATKVSRFIRWISCRIFYDRINPKAVC</sequence>
<dbReference type="PROSITE" id="PS00134">
    <property type="entry name" value="TRYPSIN_HIS"/>
    <property type="match status" value="1"/>
</dbReference>
<feature type="domain" description="Peptidase S1" evidence="5">
    <location>
        <begin position="27"/>
        <end position="265"/>
    </location>
</feature>
<dbReference type="InterPro" id="IPR051487">
    <property type="entry name" value="Ser/Thr_Proteases_Immune/Dev"/>
</dbReference>
<reference evidence="6" key="1">
    <citation type="journal article" date="2016" name="Sci. Rep.">
        <title>Molecular characterization of firefly nuptial gifts: a multi-omics approach sheds light on postcopulatory sexual selection.</title>
        <authorList>
            <person name="Al-Wathiqui N."/>
            <person name="Fallon T.R."/>
            <person name="South A."/>
            <person name="Weng J.K."/>
            <person name="Lewis S.M."/>
        </authorList>
    </citation>
    <scope>NUCLEOTIDE SEQUENCE</scope>
</reference>
<dbReference type="Gene3D" id="2.40.10.10">
    <property type="entry name" value="Trypsin-like serine proteases"/>
    <property type="match status" value="1"/>
</dbReference>
<accession>A0A1Y1MXX6</accession>
<protein>
    <recommendedName>
        <fullName evidence="5">Peptidase S1 domain-containing protein</fullName>
    </recommendedName>
</protein>
<evidence type="ECO:0000313" key="6">
    <source>
        <dbReference type="EMBL" id="JAV89998.1"/>
    </source>
</evidence>
<dbReference type="SUPFAM" id="SSF50494">
    <property type="entry name" value="Trypsin-like serine proteases"/>
    <property type="match status" value="1"/>
</dbReference>
<evidence type="ECO:0000259" key="5">
    <source>
        <dbReference type="PROSITE" id="PS50240"/>
    </source>
</evidence>
<dbReference type="InterPro" id="IPR033116">
    <property type="entry name" value="TRYPSIN_SER"/>
</dbReference>
<dbReference type="InterPro" id="IPR009003">
    <property type="entry name" value="Peptidase_S1_PA"/>
</dbReference>
<comment type="similarity">
    <text evidence="2">Belongs to the peptidase S1 family. CLIP subfamily.</text>
</comment>
<dbReference type="GeneID" id="116178201"/>